<dbReference type="InterPro" id="IPR018076">
    <property type="entry name" value="T2SS_GspF_dom"/>
</dbReference>
<keyword evidence="9" id="KW-1185">Reference proteome</keyword>
<dbReference type="GO" id="GO:0005886">
    <property type="term" value="C:plasma membrane"/>
    <property type="evidence" value="ECO:0007669"/>
    <property type="project" value="UniProtKB-SubCell"/>
</dbReference>
<dbReference type="AlphaFoldDB" id="A0A430FQR3"/>
<proteinExistence type="predicted"/>
<keyword evidence="4 6" id="KW-1133">Transmembrane helix</keyword>
<evidence type="ECO:0000256" key="3">
    <source>
        <dbReference type="ARBA" id="ARBA00022692"/>
    </source>
</evidence>
<evidence type="ECO:0000256" key="2">
    <source>
        <dbReference type="ARBA" id="ARBA00022475"/>
    </source>
</evidence>
<dbReference type="EMBL" id="QXGM01000002">
    <property type="protein sequence ID" value="RSX55161.1"/>
    <property type="molecule type" value="Genomic_DNA"/>
</dbReference>
<feature type="transmembrane region" description="Helical" evidence="6">
    <location>
        <begin position="165"/>
        <end position="189"/>
    </location>
</feature>
<evidence type="ECO:0000313" key="8">
    <source>
        <dbReference type="EMBL" id="RSX55161.1"/>
    </source>
</evidence>
<dbReference type="OrthoDB" id="3267562at2"/>
<sequence>MTLILLASGAVALAAMIISSRAAADKRLYQFARLDAAASSASAASTEVPTTLVLELLAVALQSGTSVLRSLDLVGAAINGQTGAALRQAAQRLSVTSSWDDVWGSICHSSSAPASRTLTSVRDCLRSPWERGIEAAPQIRAMIERLDSAERSNLEQRSSRLSVDLLVPTALCFLPAFLCIAVIPTIAAMMG</sequence>
<dbReference type="Pfam" id="PF00482">
    <property type="entry name" value="T2SSF"/>
    <property type="match status" value="1"/>
</dbReference>
<evidence type="ECO:0000256" key="5">
    <source>
        <dbReference type="ARBA" id="ARBA00023136"/>
    </source>
</evidence>
<dbReference type="Proteomes" id="UP000287609">
    <property type="component" value="Unassembled WGS sequence"/>
</dbReference>
<gene>
    <name evidence="8" type="ORF">D2E26_1215</name>
</gene>
<keyword evidence="5 6" id="KW-0472">Membrane</keyword>
<keyword evidence="2" id="KW-1003">Cell membrane</keyword>
<keyword evidence="3 6" id="KW-0812">Transmembrane</keyword>
<evidence type="ECO:0000259" key="7">
    <source>
        <dbReference type="Pfam" id="PF00482"/>
    </source>
</evidence>
<accession>A0A430FQR3</accession>
<comment type="caution">
    <text evidence="8">The sequence shown here is derived from an EMBL/GenBank/DDBJ whole genome shotgun (WGS) entry which is preliminary data.</text>
</comment>
<comment type="subcellular location">
    <subcellularLocation>
        <location evidence="1">Cell membrane</location>
        <topology evidence="1">Multi-pass membrane protein</topology>
    </subcellularLocation>
</comment>
<evidence type="ECO:0000256" key="6">
    <source>
        <dbReference type="SAM" id="Phobius"/>
    </source>
</evidence>
<protein>
    <submittedName>
        <fullName evidence="8">Type II secretion system protein</fullName>
    </submittedName>
</protein>
<name>A0A430FQR3_9BIFI</name>
<dbReference type="RefSeq" id="WP_125963828.1">
    <property type="nucleotide sequence ID" value="NZ_QXGM01000002.1"/>
</dbReference>
<reference evidence="8 9" key="1">
    <citation type="submission" date="2018-09" db="EMBL/GenBank/DDBJ databases">
        <title>Characterization of the phylogenetic diversity of five novel species belonging to the genus Bifidobacterium.</title>
        <authorList>
            <person name="Lugli G.A."/>
            <person name="Duranti S."/>
            <person name="Milani C."/>
        </authorList>
    </citation>
    <scope>NUCLEOTIDE SEQUENCE [LARGE SCALE GENOMIC DNA]</scope>
    <source>
        <strain evidence="8 9">2036B</strain>
    </source>
</reference>
<evidence type="ECO:0000256" key="1">
    <source>
        <dbReference type="ARBA" id="ARBA00004651"/>
    </source>
</evidence>
<evidence type="ECO:0000313" key="9">
    <source>
        <dbReference type="Proteomes" id="UP000287609"/>
    </source>
</evidence>
<feature type="domain" description="Type II secretion system protein GspF" evidence="7">
    <location>
        <begin position="54"/>
        <end position="181"/>
    </location>
</feature>
<evidence type="ECO:0000256" key="4">
    <source>
        <dbReference type="ARBA" id="ARBA00022989"/>
    </source>
</evidence>
<organism evidence="8 9">
    <name type="scientific">Bifidobacterium dolichotidis</name>
    <dbReference type="NCBI Taxonomy" id="2306976"/>
    <lineage>
        <taxon>Bacteria</taxon>
        <taxon>Bacillati</taxon>
        <taxon>Actinomycetota</taxon>
        <taxon>Actinomycetes</taxon>
        <taxon>Bifidobacteriales</taxon>
        <taxon>Bifidobacteriaceae</taxon>
        <taxon>Bifidobacterium</taxon>
    </lineage>
</organism>